<dbReference type="Gene3D" id="3.40.50.300">
    <property type="entry name" value="P-loop containing nucleotide triphosphate hydrolases"/>
    <property type="match status" value="1"/>
</dbReference>
<dbReference type="SUPFAM" id="SSF52540">
    <property type="entry name" value="P-loop containing nucleoside triphosphate hydrolases"/>
    <property type="match status" value="1"/>
</dbReference>
<reference evidence="1 2" key="1">
    <citation type="submission" date="2020-03" db="EMBL/GenBank/DDBJ databases">
        <title>Bacterial isolates of synthetic phycosphere.</title>
        <authorList>
            <person name="Fu H."/>
            <person name="Moran M.A."/>
        </authorList>
    </citation>
    <scope>NUCLEOTIDE SEQUENCE [LARGE SCALE GENOMIC DNA]</scope>
    <source>
        <strain evidence="1 2">HF1</strain>
    </source>
</reference>
<name>A0ABX0W0N6_9RHOB</name>
<organism evidence="1 2">
    <name type="scientific">Marivivens donghaensis</name>
    <dbReference type="NCBI Taxonomy" id="1699413"/>
    <lineage>
        <taxon>Bacteria</taxon>
        <taxon>Pseudomonadati</taxon>
        <taxon>Pseudomonadota</taxon>
        <taxon>Alphaproteobacteria</taxon>
        <taxon>Rhodobacterales</taxon>
        <taxon>Paracoccaceae</taxon>
        <taxon>Marivivens group</taxon>
        <taxon>Marivivens</taxon>
    </lineage>
</organism>
<proteinExistence type="predicted"/>
<accession>A0ABX0W0N6</accession>
<keyword evidence="2" id="KW-1185">Reference proteome</keyword>
<sequence>MVEELVFHLGDCKTGTTSVQSILAAEAWEAPGKSICYTARFNHIPLAKTLTQDTDNQKQRFVKTRQQLAKSDAKIGVISAEHFEFVDPEVLHDALKKYMPKMLEKMRLVAYVRPHADRLVSSFAERSKKGLFMRSLEAMHDKADDGGLLHYAPRLRKWREVFGDRYEVRPFVRSELLNGDVVQDFFSFALRTTDFKITQETQANESLSVEDISMMRLLHQTFRDDETESLVEQRKAFGWFMSEHLGNIPSAGGTKLRMHKALAEKVAETYREDAEIVDREFFGRPIFVPALEAAPGKAIDEPQSLNPKDNFSPEEIRRYEAFASILQHLMASDPKHFNWALRPEEQRRPLDVFLKNRKD</sequence>
<gene>
    <name evidence="1" type="ORF">HCZ30_15545</name>
</gene>
<evidence type="ECO:0000313" key="1">
    <source>
        <dbReference type="EMBL" id="NIY73844.1"/>
    </source>
</evidence>
<dbReference type="RefSeq" id="WP_167639228.1">
    <property type="nucleotide sequence ID" value="NZ_JAATOP010000014.1"/>
</dbReference>
<comment type="caution">
    <text evidence="1">The sequence shown here is derived from an EMBL/GenBank/DDBJ whole genome shotgun (WGS) entry which is preliminary data.</text>
</comment>
<dbReference type="InterPro" id="IPR027417">
    <property type="entry name" value="P-loop_NTPase"/>
</dbReference>
<protein>
    <recommendedName>
        <fullName evidence="3">Sulfotransferase domain-containing protein</fullName>
    </recommendedName>
</protein>
<dbReference type="EMBL" id="JAATOP010000014">
    <property type="protein sequence ID" value="NIY73844.1"/>
    <property type="molecule type" value="Genomic_DNA"/>
</dbReference>
<evidence type="ECO:0000313" key="2">
    <source>
        <dbReference type="Proteomes" id="UP000709466"/>
    </source>
</evidence>
<evidence type="ECO:0008006" key="3">
    <source>
        <dbReference type="Google" id="ProtNLM"/>
    </source>
</evidence>
<dbReference type="Proteomes" id="UP000709466">
    <property type="component" value="Unassembled WGS sequence"/>
</dbReference>